<dbReference type="EMBL" id="SHKL01000001">
    <property type="protein sequence ID" value="RZT88447.1"/>
    <property type="molecule type" value="Genomic_DNA"/>
</dbReference>
<dbReference type="PANTHER" id="PTHR37309:SF1">
    <property type="entry name" value="SLR0284 PROTEIN"/>
    <property type="match status" value="1"/>
</dbReference>
<keyword evidence="3" id="KW-1185">Reference proteome</keyword>
<dbReference type="RefSeq" id="WP_242623327.1">
    <property type="nucleotide sequence ID" value="NZ_SHKL01000001.1"/>
</dbReference>
<reference evidence="2 3" key="1">
    <citation type="submission" date="2019-02" db="EMBL/GenBank/DDBJ databases">
        <title>Sequencing the genomes of 1000 actinobacteria strains.</title>
        <authorList>
            <person name="Klenk H.-P."/>
        </authorList>
    </citation>
    <scope>NUCLEOTIDE SEQUENCE [LARGE SCALE GENOMIC DNA]</scope>
    <source>
        <strain evidence="2 3">DSM 45779</strain>
    </source>
</reference>
<dbReference type="InterPro" id="IPR007165">
    <property type="entry name" value="Phage_holin_4_2"/>
</dbReference>
<protein>
    <submittedName>
        <fullName evidence="2">Putative membrane protein</fullName>
    </submittedName>
</protein>
<keyword evidence="1" id="KW-0472">Membrane</keyword>
<proteinExistence type="predicted"/>
<gene>
    <name evidence="2" type="ORF">EV383_5389</name>
</gene>
<sequence>MSELGHRRGPASPALAFVVRVLVVAASLWVATVLVDGIELGASSTGTRIGTLLVVALIFGVVNAVVKPLIKVVGCPFYVLTLGLIGLVVNALLFWLVGGLSGFVGLPFVVDGFWPGFWGAIIVAIVGFVLHLIIPDRIDAR</sequence>
<evidence type="ECO:0000256" key="1">
    <source>
        <dbReference type="SAM" id="Phobius"/>
    </source>
</evidence>
<name>A0A4Q7V1Q3_PSEST</name>
<feature type="transmembrane region" description="Helical" evidence="1">
    <location>
        <begin position="12"/>
        <end position="35"/>
    </location>
</feature>
<dbReference type="Pfam" id="PF04020">
    <property type="entry name" value="Phage_holin_4_2"/>
    <property type="match status" value="1"/>
</dbReference>
<dbReference type="PANTHER" id="PTHR37309">
    <property type="entry name" value="SLR0284 PROTEIN"/>
    <property type="match status" value="1"/>
</dbReference>
<feature type="transmembrane region" description="Helical" evidence="1">
    <location>
        <begin position="47"/>
        <end position="66"/>
    </location>
</feature>
<feature type="transmembrane region" description="Helical" evidence="1">
    <location>
        <begin position="117"/>
        <end position="134"/>
    </location>
</feature>
<keyword evidence="1" id="KW-0812">Transmembrane</keyword>
<feature type="transmembrane region" description="Helical" evidence="1">
    <location>
        <begin position="78"/>
        <end position="97"/>
    </location>
</feature>
<accession>A0A4Q7V1Q3</accession>
<organism evidence="2 3">
    <name type="scientific">Pseudonocardia sediminis</name>
    <dbReference type="NCBI Taxonomy" id="1397368"/>
    <lineage>
        <taxon>Bacteria</taxon>
        <taxon>Bacillati</taxon>
        <taxon>Actinomycetota</taxon>
        <taxon>Actinomycetes</taxon>
        <taxon>Pseudonocardiales</taxon>
        <taxon>Pseudonocardiaceae</taxon>
        <taxon>Pseudonocardia</taxon>
    </lineage>
</organism>
<dbReference type="AlphaFoldDB" id="A0A4Q7V1Q3"/>
<comment type="caution">
    <text evidence="2">The sequence shown here is derived from an EMBL/GenBank/DDBJ whole genome shotgun (WGS) entry which is preliminary data.</text>
</comment>
<dbReference type="Proteomes" id="UP000291591">
    <property type="component" value="Unassembled WGS sequence"/>
</dbReference>
<keyword evidence="1" id="KW-1133">Transmembrane helix</keyword>
<evidence type="ECO:0000313" key="3">
    <source>
        <dbReference type="Proteomes" id="UP000291591"/>
    </source>
</evidence>
<evidence type="ECO:0000313" key="2">
    <source>
        <dbReference type="EMBL" id="RZT88447.1"/>
    </source>
</evidence>